<dbReference type="EMBL" id="JAELUR010000025">
    <property type="protein sequence ID" value="KAG7410350.1"/>
    <property type="molecule type" value="Genomic_DNA"/>
</dbReference>
<name>A0A8J5NRM5_FUSOX</name>
<sequence length="559" mass="64268">MRRRHMGHVIAIEPLLDSSVSLKPRLIRNEINFEVFDLIKEWMTYCNQNHLDVCKSDKLTTSQDSQDFKVIRCCDGEIITAPAGCSYAALSYVWGDIEYPDPNDHKKLPQVVIDSIKVASELGCHYLWVDRHCINQNDPDKKKQIQRMDEIYSKADFTIIDAAGTDCTYGLAGVTPSRRTDQPQGYAQVNGVNLIYLGTPPADKIRASRWASRGWTYQEGVLSHKRIFFTNEQVIFQCNTMTCQESFSLHTNALHSEIHSNKRKKPTLPDTEPLFPIDNDIGSHLMEFSKRDLKYDKDSLNAFLGILNVYRKNHGCIHLLGNPLNARNGNMINAWYHPKPGTRKFDFPSWSWTGWKGAIKMTSYKNRDPTLRLVTTDGDSIPLDEYIDKSNANYLRAVKPVIEMRGRMTKLSFELVKWGLEQPIHRNRIVNEPKVEDGPWAILPLTKEITCYSFLYLDNEALTGLCRFQLPVMVLELGTTLDNKYTIILALRETGDTFERVGLITIRDAFESDSEKWNTEPKPTVYKDRTGKWITKALIPKPRDPIWLRETKQMTITLQ</sequence>
<reference evidence="2" key="1">
    <citation type="submission" date="2021-04" db="EMBL/GenBank/DDBJ databases">
        <title>First draft genome resource for Brassicaceae pathogens Fusarium oxysporum f. sp. raphani and Fusarium oxysporum f. sp. rapae.</title>
        <authorList>
            <person name="Asai S."/>
        </authorList>
    </citation>
    <scope>NUCLEOTIDE SEQUENCE</scope>
    <source>
        <strain evidence="2">Tf1262</strain>
    </source>
</reference>
<accession>A0A8J5NRM5</accession>
<proteinExistence type="predicted"/>
<dbReference type="AlphaFoldDB" id="A0A8J5NRM5"/>
<dbReference type="Proteomes" id="UP000693942">
    <property type="component" value="Unassembled WGS sequence"/>
</dbReference>
<protein>
    <recommendedName>
        <fullName evidence="1">Heterokaryon incompatibility domain-containing protein</fullName>
    </recommendedName>
</protein>
<dbReference type="InterPro" id="IPR010730">
    <property type="entry name" value="HET"/>
</dbReference>
<evidence type="ECO:0000313" key="3">
    <source>
        <dbReference type="Proteomes" id="UP000693942"/>
    </source>
</evidence>
<dbReference type="PANTHER" id="PTHR33112">
    <property type="entry name" value="DOMAIN PROTEIN, PUTATIVE-RELATED"/>
    <property type="match status" value="1"/>
</dbReference>
<gene>
    <name evidence="2" type="ORF">Forpi1262_v017594</name>
</gene>
<organism evidence="2 3">
    <name type="scientific">Fusarium oxysporum f. sp. raphani</name>
    <dbReference type="NCBI Taxonomy" id="96318"/>
    <lineage>
        <taxon>Eukaryota</taxon>
        <taxon>Fungi</taxon>
        <taxon>Dikarya</taxon>
        <taxon>Ascomycota</taxon>
        <taxon>Pezizomycotina</taxon>
        <taxon>Sordariomycetes</taxon>
        <taxon>Hypocreomycetidae</taxon>
        <taxon>Hypocreales</taxon>
        <taxon>Nectriaceae</taxon>
        <taxon>Fusarium</taxon>
        <taxon>Fusarium oxysporum species complex</taxon>
    </lineage>
</organism>
<feature type="domain" description="Heterokaryon incompatibility" evidence="1">
    <location>
        <begin position="87"/>
        <end position="219"/>
    </location>
</feature>
<evidence type="ECO:0000313" key="2">
    <source>
        <dbReference type="EMBL" id="KAG7410350.1"/>
    </source>
</evidence>
<dbReference type="PANTHER" id="PTHR33112:SF1">
    <property type="entry name" value="HETEROKARYON INCOMPATIBILITY DOMAIN-CONTAINING PROTEIN"/>
    <property type="match status" value="1"/>
</dbReference>
<dbReference type="Pfam" id="PF06985">
    <property type="entry name" value="HET"/>
    <property type="match status" value="1"/>
</dbReference>
<evidence type="ECO:0000259" key="1">
    <source>
        <dbReference type="Pfam" id="PF06985"/>
    </source>
</evidence>
<comment type="caution">
    <text evidence="2">The sequence shown here is derived from an EMBL/GenBank/DDBJ whole genome shotgun (WGS) entry which is preliminary data.</text>
</comment>